<dbReference type="STRING" id="97359.A0A550CS54"/>
<keyword evidence="7" id="KW-0808">Transferase</keyword>
<evidence type="ECO:0000313" key="8">
    <source>
        <dbReference type="Proteomes" id="UP000320762"/>
    </source>
</evidence>
<evidence type="ECO:0000256" key="4">
    <source>
        <dbReference type="ARBA" id="ARBA00023163"/>
    </source>
</evidence>
<sequence>MSKLSVYAPPPEVRSALFKLHPPDVVPPTSELEQLHAELRLLKQKVIERSHKAENDLRIVEDSLRRMKEKEANKALDKVKKEHEYSSASPRDGEYIKPSQSSKPRQGSIPLAASTSSARTSVDPRLSDERKKKKKRKRELEDDDPDQPESQRRKGSPSAHTSPVKLVQTPSSSSLPRTVLPVMSATAQPKQGTIINGVDFSLPPNTTNYQALVPLRPEAGPPPLPPDQPMPANSSQLRALPLKPLDVKDDFSKLKTPSNQTAVTTFYTSIEPYIRPIREEDIGYLEFSGDDVEPYIMPHLGRRYTEQWADQDRGMVLDPAAEEANAASTVTTAPVPTWDPSTMTDDDLTSDKHGHGPLTERVISALIADDSTVWKGVKAAEDAMEGRPGGSAAAAARKERMNVKDLEGRVKDTMRWHGLLEETPNYTDRTDDPIATALRHAQTELRLVSATNKARKARLASIARDRLAYQEYVDVRESLDRSISGLYTRAQKKDVAKHSDRRKKEKRKEQQRRAADKDKDDDAATTEESHLCPAALGLGPDENNTLFVTRQLQDLVRTRREWVEQVGAIFEGKEEEQPGRICGMPPESVYADMEHEIASLMVDPPKQAQGS</sequence>
<evidence type="ECO:0000256" key="3">
    <source>
        <dbReference type="ARBA" id="ARBA00023015"/>
    </source>
</evidence>
<protein>
    <submittedName>
        <fullName evidence="7">Histone acetyltransferases subunit 3-domain-containing protein</fullName>
    </submittedName>
</protein>
<feature type="compositionally biased region" description="Basic and acidic residues" evidence="6">
    <location>
        <begin position="69"/>
        <end position="95"/>
    </location>
</feature>
<gene>
    <name evidence="7" type="ORF">BD626DRAFT_449566</name>
</gene>
<dbReference type="AlphaFoldDB" id="A0A550CS54"/>
<reference evidence="7 8" key="1">
    <citation type="journal article" date="2019" name="New Phytol.">
        <title>Comparative genomics reveals unique wood-decay strategies and fruiting body development in the Schizophyllaceae.</title>
        <authorList>
            <person name="Almasi E."/>
            <person name="Sahu N."/>
            <person name="Krizsan K."/>
            <person name="Balint B."/>
            <person name="Kovacs G.M."/>
            <person name="Kiss B."/>
            <person name="Cseklye J."/>
            <person name="Drula E."/>
            <person name="Henrissat B."/>
            <person name="Nagy I."/>
            <person name="Chovatia M."/>
            <person name="Adam C."/>
            <person name="LaButti K."/>
            <person name="Lipzen A."/>
            <person name="Riley R."/>
            <person name="Grigoriev I.V."/>
            <person name="Nagy L.G."/>
        </authorList>
    </citation>
    <scope>NUCLEOTIDE SEQUENCE [LARGE SCALE GENOMIC DNA]</scope>
    <source>
        <strain evidence="7 8">NL-1724</strain>
    </source>
</reference>
<comment type="subcellular location">
    <subcellularLocation>
        <location evidence="1">Nucleus</location>
    </subcellularLocation>
</comment>
<name>A0A550CS54_9AGAR</name>
<dbReference type="InterPro" id="IPR019340">
    <property type="entry name" value="Histone_AcTrfase_su3"/>
</dbReference>
<organism evidence="7 8">
    <name type="scientific">Schizophyllum amplum</name>
    <dbReference type="NCBI Taxonomy" id="97359"/>
    <lineage>
        <taxon>Eukaryota</taxon>
        <taxon>Fungi</taxon>
        <taxon>Dikarya</taxon>
        <taxon>Basidiomycota</taxon>
        <taxon>Agaricomycotina</taxon>
        <taxon>Agaricomycetes</taxon>
        <taxon>Agaricomycetidae</taxon>
        <taxon>Agaricales</taxon>
        <taxon>Schizophyllaceae</taxon>
        <taxon>Schizophyllum</taxon>
    </lineage>
</organism>
<dbReference type="PANTHER" id="PTHR13556:SF2">
    <property type="entry name" value="TRANSCRIPTIONAL ADAPTER 3"/>
    <property type="match status" value="1"/>
</dbReference>
<keyword evidence="8" id="KW-1185">Reference proteome</keyword>
<dbReference type="GO" id="GO:0003713">
    <property type="term" value="F:transcription coactivator activity"/>
    <property type="evidence" value="ECO:0007669"/>
    <property type="project" value="TreeGrafter"/>
</dbReference>
<feature type="compositionally biased region" description="Basic and acidic residues" evidence="6">
    <location>
        <begin position="507"/>
        <end position="528"/>
    </location>
</feature>
<comment type="similarity">
    <text evidence="2">Belongs to the NGG1 family.</text>
</comment>
<evidence type="ECO:0000313" key="7">
    <source>
        <dbReference type="EMBL" id="TRM67614.1"/>
    </source>
</evidence>
<evidence type="ECO:0000256" key="6">
    <source>
        <dbReference type="SAM" id="MobiDB-lite"/>
    </source>
</evidence>
<dbReference type="GO" id="GO:0000124">
    <property type="term" value="C:SAGA complex"/>
    <property type="evidence" value="ECO:0007669"/>
    <property type="project" value="TreeGrafter"/>
</dbReference>
<accession>A0A550CS54</accession>
<keyword evidence="5" id="KW-0539">Nucleus</keyword>
<dbReference type="OrthoDB" id="1232at2759"/>
<evidence type="ECO:0000256" key="1">
    <source>
        <dbReference type="ARBA" id="ARBA00004123"/>
    </source>
</evidence>
<dbReference type="PANTHER" id="PTHR13556">
    <property type="entry name" value="TRANSCRIPTIONAL ADAPTER 3-RELATED"/>
    <property type="match status" value="1"/>
</dbReference>
<comment type="caution">
    <text evidence="7">The sequence shown here is derived from an EMBL/GenBank/DDBJ whole genome shotgun (WGS) entry which is preliminary data.</text>
</comment>
<dbReference type="EMBL" id="VDMD01000002">
    <property type="protein sequence ID" value="TRM67614.1"/>
    <property type="molecule type" value="Genomic_DNA"/>
</dbReference>
<keyword evidence="3" id="KW-0805">Transcription regulation</keyword>
<feature type="region of interest" description="Disordered" evidence="6">
    <location>
        <begin position="490"/>
        <end position="528"/>
    </location>
</feature>
<proteinExistence type="inferred from homology"/>
<dbReference type="GO" id="GO:0005634">
    <property type="term" value="C:nucleus"/>
    <property type="evidence" value="ECO:0007669"/>
    <property type="project" value="UniProtKB-SubCell"/>
</dbReference>
<evidence type="ECO:0000256" key="2">
    <source>
        <dbReference type="ARBA" id="ARBA00005330"/>
    </source>
</evidence>
<feature type="region of interest" description="Disordered" evidence="6">
    <location>
        <begin position="69"/>
        <end position="178"/>
    </location>
</feature>
<dbReference type="GO" id="GO:0006357">
    <property type="term" value="P:regulation of transcription by RNA polymerase II"/>
    <property type="evidence" value="ECO:0007669"/>
    <property type="project" value="TreeGrafter"/>
</dbReference>
<keyword evidence="4" id="KW-0804">Transcription</keyword>
<dbReference type="GO" id="GO:0016740">
    <property type="term" value="F:transferase activity"/>
    <property type="evidence" value="ECO:0007669"/>
    <property type="project" value="UniProtKB-KW"/>
</dbReference>
<dbReference type="Pfam" id="PF10198">
    <property type="entry name" value="Ada3"/>
    <property type="match status" value="1"/>
</dbReference>
<dbReference type="Proteomes" id="UP000320762">
    <property type="component" value="Unassembled WGS sequence"/>
</dbReference>
<evidence type="ECO:0000256" key="5">
    <source>
        <dbReference type="ARBA" id="ARBA00023242"/>
    </source>
</evidence>